<proteinExistence type="predicted"/>
<dbReference type="RefSeq" id="WP_090597779.1">
    <property type="nucleotide sequence ID" value="NZ_CP092423.2"/>
</dbReference>
<keyword evidence="1" id="KW-0812">Transmembrane</keyword>
<feature type="transmembrane region" description="Helical" evidence="1">
    <location>
        <begin position="108"/>
        <end position="130"/>
    </location>
</feature>
<keyword evidence="5" id="KW-1185">Reference proteome</keyword>
<sequence length="155" mass="16697">MDASPQAQAKTRMFARVLGPFLVIIDITAVGRASDMQTVLSDFEASPLWSWVAGAFILAFGLVIVAAHQYWKGAAAIIVSLTGWLITLRGLLLFAFPKAFATVANSMIGAQGWWIALCVAFALVGLYLTYVGWVPVPRRPEPQAVSADPHLPRAA</sequence>
<dbReference type="EMBL" id="CP092423">
    <property type="protein sequence ID" value="ULP42345.1"/>
    <property type="molecule type" value="Genomic_DNA"/>
</dbReference>
<feature type="transmembrane region" description="Helical" evidence="1">
    <location>
        <begin position="49"/>
        <end position="67"/>
    </location>
</feature>
<feature type="transmembrane region" description="Helical" evidence="1">
    <location>
        <begin position="74"/>
        <end position="96"/>
    </location>
</feature>
<evidence type="ECO:0000313" key="2">
    <source>
        <dbReference type="EMBL" id="CQD02252.1"/>
    </source>
</evidence>
<evidence type="ECO:0000313" key="3">
    <source>
        <dbReference type="EMBL" id="ULP42345.1"/>
    </source>
</evidence>
<dbReference type="OrthoDB" id="4737921at2"/>
<evidence type="ECO:0000313" key="4">
    <source>
        <dbReference type="Proteomes" id="UP000199251"/>
    </source>
</evidence>
<organism evidence="2 4">
    <name type="scientific">Mycobacterium lentiflavum</name>
    <dbReference type="NCBI Taxonomy" id="141349"/>
    <lineage>
        <taxon>Bacteria</taxon>
        <taxon>Bacillati</taxon>
        <taxon>Actinomycetota</taxon>
        <taxon>Actinomycetes</taxon>
        <taxon>Mycobacteriales</taxon>
        <taxon>Mycobacteriaceae</taxon>
        <taxon>Mycobacterium</taxon>
        <taxon>Mycobacterium simiae complex</taxon>
    </lineage>
</organism>
<keyword evidence="1" id="KW-0472">Membrane</keyword>
<evidence type="ECO:0000313" key="5">
    <source>
        <dbReference type="Proteomes" id="UP001055171"/>
    </source>
</evidence>
<dbReference type="AlphaFoldDB" id="A0A0E4GUG0"/>
<dbReference type="EMBL" id="CTEE01000001">
    <property type="protein sequence ID" value="CQD02252.1"/>
    <property type="molecule type" value="Genomic_DNA"/>
</dbReference>
<evidence type="ECO:0008006" key="6">
    <source>
        <dbReference type="Google" id="ProtNLM"/>
    </source>
</evidence>
<accession>A0A0E4GUG0</accession>
<dbReference type="Proteomes" id="UP000199251">
    <property type="component" value="Unassembled WGS sequence"/>
</dbReference>
<gene>
    <name evidence="2" type="ORF">BN1232_00051</name>
    <name evidence="3" type="ORF">MJO58_26820</name>
</gene>
<evidence type="ECO:0000256" key="1">
    <source>
        <dbReference type="SAM" id="Phobius"/>
    </source>
</evidence>
<dbReference type="Proteomes" id="UP001055171">
    <property type="component" value="Chromosome"/>
</dbReference>
<reference evidence="3" key="2">
    <citation type="submission" date="2022-08" db="EMBL/GenBank/DDBJ databases">
        <title>Complete genome sequence of 14 non-tuberculosis mycobacteria type-strains.</title>
        <authorList>
            <person name="Igarashi Y."/>
            <person name="Osugi A."/>
            <person name="Mitarai S."/>
        </authorList>
    </citation>
    <scope>NUCLEOTIDE SEQUENCE</scope>
    <source>
        <strain evidence="3">ATCC 51985</strain>
    </source>
</reference>
<name>A0A0E4GUG0_MYCLN</name>
<keyword evidence="1" id="KW-1133">Transmembrane helix</keyword>
<dbReference type="STRING" id="141349.BN1232_00051"/>
<protein>
    <recommendedName>
        <fullName evidence="6">Transmembrane protein</fullName>
    </recommendedName>
</protein>
<reference evidence="2 4" key="1">
    <citation type="submission" date="2015-03" db="EMBL/GenBank/DDBJ databases">
        <authorList>
            <person name="Urmite Genomes"/>
        </authorList>
    </citation>
    <scope>NUCLEOTIDE SEQUENCE [LARGE SCALE GENOMIC DNA]</scope>
    <source>
        <strain evidence="2 4">CSUR P1491</strain>
    </source>
</reference>